<protein>
    <recommendedName>
        <fullName evidence="1">Putative plant transposon protein domain-containing protein</fullName>
    </recommendedName>
</protein>
<dbReference type="Pfam" id="PF20167">
    <property type="entry name" value="Transposase_32"/>
    <property type="match status" value="1"/>
</dbReference>
<accession>A0AAV0FB10</accession>
<keyword evidence="3" id="KW-1185">Reference proteome</keyword>
<evidence type="ECO:0000313" key="3">
    <source>
        <dbReference type="Proteomes" id="UP001152523"/>
    </source>
</evidence>
<proteinExistence type="predicted"/>
<reference evidence="2" key="1">
    <citation type="submission" date="2022-07" db="EMBL/GenBank/DDBJ databases">
        <authorList>
            <person name="Macas J."/>
            <person name="Novak P."/>
            <person name="Neumann P."/>
        </authorList>
    </citation>
    <scope>NUCLEOTIDE SEQUENCE</scope>
</reference>
<feature type="domain" description="Putative plant transposon protein" evidence="1">
    <location>
        <begin position="2"/>
        <end position="177"/>
    </location>
</feature>
<organism evidence="2 3">
    <name type="scientific">Cuscuta epithymum</name>
    <dbReference type="NCBI Taxonomy" id="186058"/>
    <lineage>
        <taxon>Eukaryota</taxon>
        <taxon>Viridiplantae</taxon>
        <taxon>Streptophyta</taxon>
        <taxon>Embryophyta</taxon>
        <taxon>Tracheophyta</taxon>
        <taxon>Spermatophyta</taxon>
        <taxon>Magnoliopsida</taxon>
        <taxon>eudicotyledons</taxon>
        <taxon>Gunneridae</taxon>
        <taxon>Pentapetalae</taxon>
        <taxon>asterids</taxon>
        <taxon>lamiids</taxon>
        <taxon>Solanales</taxon>
        <taxon>Convolvulaceae</taxon>
        <taxon>Cuscuteae</taxon>
        <taxon>Cuscuta</taxon>
        <taxon>Cuscuta subgen. Cuscuta</taxon>
    </lineage>
</organism>
<dbReference type="InterPro" id="IPR046796">
    <property type="entry name" value="Transposase_32_dom"/>
</dbReference>
<gene>
    <name evidence="2" type="ORF">CEPIT_LOCUS32390</name>
</gene>
<name>A0AAV0FB10_9ASTE</name>
<evidence type="ECO:0000259" key="1">
    <source>
        <dbReference type="Pfam" id="PF20167"/>
    </source>
</evidence>
<sequence length="227" mass="25596">MLTLTGAYYSRLVRENYANIEKKMDSFRDIVSTSKGTTITVSKDQFCNLLQVVDVGTRFTMNSKTVTNDPTYDEIGTMQSFGLVGELKARVLNVLKRLIVYLLGFNILPRASDTHILCRVDLYLLHKMFNGLKQIQGVPLVSLIVINMRSVVKTKRGDKKFLYPLLPTMICRSFGVDLTNEEVEYTFGSQVLNAGTMVSIQFKLVDNTWVCKDEGEHDGGNEEMGEV</sequence>
<evidence type="ECO:0000313" key="2">
    <source>
        <dbReference type="EMBL" id="CAH9132712.1"/>
    </source>
</evidence>
<dbReference type="EMBL" id="CAMAPF010000972">
    <property type="protein sequence ID" value="CAH9132712.1"/>
    <property type="molecule type" value="Genomic_DNA"/>
</dbReference>
<dbReference type="Proteomes" id="UP001152523">
    <property type="component" value="Unassembled WGS sequence"/>
</dbReference>
<dbReference type="AlphaFoldDB" id="A0AAV0FB10"/>
<comment type="caution">
    <text evidence="2">The sequence shown here is derived from an EMBL/GenBank/DDBJ whole genome shotgun (WGS) entry which is preliminary data.</text>
</comment>